<sequence length="140" mass="14985">MSSENALAPVPYLLLPGIARAALVRYQEVFGGELQFHSYADFGRSDGPPDLIAHGQLRGSVSLFAADAHGSEEPFRCSGLLLSLLGAAAPEELHRWFDALSEGGTVLDPLQQRPWGASDGQVRDAHGVTWLIGYEPDDAA</sequence>
<dbReference type="InterPro" id="IPR029068">
    <property type="entry name" value="Glyas_Bleomycin-R_OHBP_Dase"/>
</dbReference>
<dbReference type="PANTHER" id="PTHR33990:SF1">
    <property type="entry name" value="PROTEIN YJDN"/>
    <property type="match status" value="1"/>
</dbReference>
<keyword evidence="2" id="KW-1185">Reference proteome</keyword>
<evidence type="ECO:0000313" key="2">
    <source>
        <dbReference type="Proteomes" id="UP000245469"/>
    </source>
</evidence>
<evidence type="ECO:0000313" key="1">
    <source>
        <dbReference type="EMBL" id="PWJ51157.1"/>
    </source>
</evidence>
<comment type="caution">
    <text evidence="1">The sequence shown here is derived from an EMBL/GenBank/DDBJ whole genome shotgun (WGS) entry which is preliminary data.</text>
</comment>
<protein>
    <submittedName>
        <fullName evidence="1">PhnB protein</fullName>
    </submittedName>
</protein>
<dbReference type="RefSeq" id="WP_109775454.1">
    <property type="nucleotide sequence ID" value="NZ_QGDQ01000021.1"/>
</dbReference>
<gene>
    <name evidence="1" type="ORF">BXY45_12134</name>
</gene>
<reference evidence="1 2" key="1">
    <citation type="submission" date="2018-03" db="EMBL/GenBank/DDBJ databases">
        <title>Genomic Encyclopedia of Archaeal and Bacterial Type Strains, Phase II (KMG-II): from individual species to whole genera.</title>
        <authorList>
            <person name="Goeker M."/>
        </authorList>
    </citation>
    <scope>NUCLEOTIDE SEQUENCE [LARGE SCALE GENOMIC DNA]</scope>
    <source>
        <strain evidence="1 2">DSM 44889</strain>
    </source>
</reference>
<dbReference type="OrthoDB" id="9795306at2"/>
<dbReference type="EMBL" id="QGDQ01000021">
    <property type="protein sequence ID" value="PWJ51157.1"/>
    <property type="molecule type" value="Genomic_DNA"/>
</dbReference>
<dbReference type="AlphaFoldDB" id="A0A316AMB9"/>
<name>A0A316AMB9_9ACTN</name>
<dbReference type="Gene3D" id="3.10.180.10">
    <property type="entry name" value="2,3-Dihydroxybiphenyl 1,2-Dioxygenase, domain 1"/>
    <property type="match status" value="1"/>
</dbReference>
<dbReference type="PANTHER" id="PTHR33990">
    <property type="entry name" value="PROTEIN YJDN-RELATED"/>
    <property type="match status" value="1"/>
</dbReference>
<proteinExistence type="predicted"/>
<dbReference type="SUPFAM" id="SSF54593">
    <property type="entry name" value="Glyoxalase/Bleomycin resistance protein/Dihydroxybiphenyl dioxygenase"/>
    <property type="match status" value="1"/>
</dbReference>
<dbReference type="Proteomes" id="UP000245469">
    <property type="component" value="Unassembled WGS sequence"/>
</dbReference>
<organism evidence="1 2">
    <name type="scientific">Quadrisphaera granulorum</name>
    <dbReference type="NCBI Taxonomy" id="317664"/>
    <lineage>
        <taxon>Bacteria</taxon>
        <taxon>Bacillati</taxon>
        <taxon>Actinomycetota</taxon>
        <taxon>Actinomycetes</taxon>
        <taxon>Kineosporiales</taxon>
        <taxon>Kineosporiaceae</taxon>
        <taxon>Quadrisphaera</taxon>
    </lineage>
</organism>
<accession>A0A316AMB9</accession>